<evidence type="ECO:0000313" key="2">
    <source>
        <dbReference type="EMBL" id="MBN8744157.1"/>
    </source>
</evidence>
<feature type="transmembrane region" description="Helical" evidence="1">
    <location>
        <begin position="30"/>
        <end position="58"/>
    </location>
</feature>
<organism evidence="2 3">
    <name type="scientific">Thiomonas arsenitoxydans (strain DSM 22701 / CIP 110005 / 3As)</name>
    <dbReference type="NCBI Taxonomy" id="426114"/>
    <lineage>
        <taxon>Bacteria</taxon>
        <taxon>Pseudomonadati</taxon>
        <taxon>Pseudomonadota</taxon>
        <taxon>Betaproteobacteria</taxon>
        <taxon>Burkholderiales</taxon>
        <taxon>Thiomonas</taxon>
    </lineage>
</organism>
<feature type="transmembrane region" description="Helical" evidence="1">
    <location>
        <begin position="105"/>
        <end position="130"/>
    </location>
</feature>
<dbReference type="PANTHER" id="PTHR42709:SF4">
    <property type="entry name" value="INNER MEMBRANE PROTEIN YQAA"/>
    <property type="match status" value="1"/>
</dbReference>
<dbReference type="EMBL" id="JAFKMR010000015">
    <property type="protein sequence ID" value="MBN8744157.1"/>
    <property type="molecule type" value="Genomic_DNA"/>
</dbReference>
<dbReference type="InterPro" id="IPR051311">
    <property type="entry name" value="DedA_domain"/>
</dbReference>
<comment type="caution">
    <text evidence="2">The sequence shown here is derived from an EMBL/GenBank/DDBJ whole genome shotgun (WGS) entry which is preliminary data.</text>
</comment>
<dbReference type="PANTHER" id="PTHR42709">
    <property type="entry name" value="ALKALINE PHOSPHATASE LIKE PROTEIN"/>
    <property type="match status" value="1"/>
</dbReference>
<dbReference type="RefSeq" id="WP_013124296.1">
    <property type="nucleotide sequence ID" value="NZ_JAFKMR010000015.1"/>
</dbReference>
<evidence type="ECO:0000256" key="1">
    <source>
        <dbReference type="SAM" id="Phobius"/>
    </source>
</evidence>
<feature type="transmembrane region" description="Helical" evidence="1">
    <location>
        <begin position="137"/>
        <end position="158"/>
    </location>
</feature>
<protein>
    <submittedName>
        <fullName evidence="2">DedA family protein</fullName>
    </submittedName>
</protein>
<accession>A0A8I1SVG6</accession>
<keyword evidence="1" id="KW-0472">Membrane</keyword>
<keyword evidence="1" id="KW-1133">Transmembrane helix</keyword>
<name>A0A8I1SVG6_THIA3</name>
<keyword evidence="1" id="KW-0812">Transmembrane</keyword>
<dbReference type="Proteomes" id="UP000664800">
    <property type="component" value="Unassembled WGS sequence"/>
</dbReference>
<gene>
    <name evidence="2" type="ORF">J0I24_07575</name>
</gene>
<reference evidence="2" key="1">
    <citation type="submission" date="2021-02" db="EMBL/GenBank/DDBJ databases">
        <title>Thiocyanate and organic carbon inputs drive convergent selection for specific autotrophic Afipia and Thiobacillus strains within complex microbiomes.</title>
        <authorList>
            <person name="Huddy R.J."/>
            <person name="Sachdeva R."/>
            <person name="Kadzinga F."/>
            <person name="Kantor R.S."/>
            <person name="Harrison S.T.L."/>
            <person name="Banfield J.F."/>
        </authorList>
    </citation>
    <scope>NUCLEOTIDE SEQUENCE</scope>
    <source>
        <strain evidence="2">SCN18_13_7_16_R3_B_64_19</strain>
    </source>
</reference>
<evidence type="ECO:0000313" key="3">
    <source>
        <dbReference type="Proteomes" id="UP000664800"/>
    </source>
</evidence>
<dbReference type="AlphaFoldDB" id="A0A8I1SVG6"/>
<proteinExistence type="predicted"/>
<sequence length="159" mass="17021">MAVLMPPDWAGAALGMWHELLQSASGPGGLYVLAALSFAAATLIPFSSEAVLLVVIAAQPQHTMLAVLVATASNTLGGMTTYALGRWVRHWQTPDAWRWAPQVRHWGAPITVLAWVPGIGDALVVVAGWLRINAWACAAWMLLGRSLRYITVAGLAWAL</sequence>
<feature type="transmembrane region" description="Helical" evidence="1">
    <location>
        <begin position="65"/>
        <end position="85"/>
    </location>
</feature>